<dbReference type="InterPro" id="IPR027417">
    <property type="entry name" value="P-loop_NTPase"/>
</dbReference>
<comment type="caution">
    <text evidence="2">The sequence shown here is derived from an EMBL/GenBank/DDBJ whole genome shotgun (WGS) entry which is preliminary data.</text>
</comment>
<evidence type="ECO:0000313" key="2">
    <source>
        <dbReference type="EMBL" id="CAL0314871.1"/>
    </source>
</evidence>
<sequence>MDVEGVQYVINYDMPKYTEMYIHRVGRIVRVGETRHSFTLIFEDKMVDLVATCSDATYRFYS</sequence>
<dbReference type="Proteomes" id="UP001497480">
    <property type="component" value="Unassembled WGS sequence"/>
</dbReference>
<dbReference type="AlphaFoldDB" id="A0AAV1WZP0"/>
<dbReference type="SUPFAM" id="SSF52540">
    <property type="entry name" value="P-loop containing nucleoside triphosphate hydrolases"/>
    <property type="match status" value="1"/>
</dbReference>
<dbReference type="EMBL" id="CAXHTB010000011">
    <property type="protein sequence ID" value="CAL0314871.1"/>
    <property type="molecule type" value="Genomic_DNA"/>
</dbReference>
<accession>A0AAV1WZP0</accession>
<dbReference type="Pfam" id="PF00271">
    <property type="entry name" value="Helicase_C"/>
    <property type="match status" value="1"/>
</dbReference>
<reference evidence="2 3" key="1">
    <citation type="submission" date="2024-03" db="EMBL/GenBank/DDBJ databases">
        <authorList>
            <person name="Martinez-Hernandez J."/>
        </authorList>
    </citation>
    <scope>NUCLEOTIDE SEQUENCE [LARGE SCALE GENOMIC DNA]</scope>
</reference>
<dbReference type="Gene3D" id="3.40.50.300">
    <property type="entry name" value="P-loop containing nucleotide triphosphate hydrolases"/>
    <property type="match status" value="1"/>
</dbReference>
<gene>
    <name evidence="2" type="ORF">LLUT_LOCUS15931</name>
</gene>
<keyword evidence="3" id="KW-1185">Reference proteome</keyword>
<proteinExistence type="predicted"/>
<evidence type="ECO:0000259" key="1">
    <source>
        <dbReference type="Pfam" id="PF00271"/>
    </source>
</evidence>
<organism evidence="2 3">
    <name type="scientific">Lupinus luteus</name>
    <name type="common">European yellow lupine</name>
    <dbReference type="NCBI Taxonomy" id="3873"/>
    <lineage>
        <taxon>Eukaryota</taxon>
        <taxon>Viridiplantae</taxon>
        <taxon>Streptophyta</taxon>
        <taxon>Embryophyta</taxon>
        <taxon>Tracheophyta</taxon>
        <taxon>Spermatophyta</taxon>
        <taxon>Magnoliopsida</taxon>
        <taxon>eudicotyledons</taxon>
        <taxon>Gunneridae</taxon>
        <taxon>Pentapetalae</taxon>
        <taxon>rosids</taxon>
        <taxon>fabids</taxon>
        <taxon>Fabales</taxon>
        <taxon>Fabaceae</taxon>
        <taxon>Papilionoideae</taxon>
        <taxon>50 kb inversion clade</taxon>
        <taxon>genistoids sensu lato</taxon>
        <taxon>core genistoids</taxon>
        <taxon>Genisteae</taxon>
        <taxon>Lupinus</taxon>
    </lineage>
</organism>
<dbReference type="InterPro" id="IPR001650">
    <property type="entry name" value="Helicase_C-like"/>
</dbReference>
<name>A0AAV1WZP0_LUPLU</name>
<evidence type="ECO:0000313" key="3">
    <source>
        <dbReference type="Proteomes" id="UP001497480"/>
    </source>
</evidence>
<feature type="domain" description="Helicase C-terminal" evidence="1">
    <location>
        <begin position="1"/>
        <end position="32"/>
    </location>
</feature>
<protein>
    <recommendedName>
        <fullName evidence="1">Helicase C-terminal domain-containing protein</fullName>
    </recommendedName>
</protein>